<comment type="caution">
    <text evidence="1">The sequence shown here is derived from an EMBL/GenBank/DDBJ whole genome shotgun (WGS) entry which is preliminary data.</text>
</comment>
<dbReference type="Proteomes" id="UP001498398">
    <property type="component" value="Unassembled WGS sequence"/>
</dbReference>
<name>A0ABR1JQA1_9AGAR</name>
<keyword evidence="2" id="KW-1185">Reference proteome</keyword>
<dbReference type="EMBL" id="JBANRG010000006">
    <property type="protein sequence ID" value="KAK7465462.1"/>
    <property type="molecule type" value="Genomic_DNA"/>
</dbReference>
<organism evidence="1 2">
    <name type="scientific">Marasmiellus scandens</name>
    <dbReference type="NCBI Taxonomy" id="2682957"/>
    <lineage>
        <taxon>Eukaryota</taxon>
        <taxon>Fungi</taxon>
        <taxon>Dikarya</taxon>
        <taxon>Basidiomycota</taxon>
        <taxon>Agaricomycotina</taxon>
        <taxon>Agaricomycetes</taxon>
        <taxon>Agaricomycetidae</taxon>
        <taxon>Agaricales</taxon>
        <taxon>Marasmiineae</taxon>
        <taxon>Omphalotaceae</taxon>
        <taxon>Marasmiellus</taxon>
    </lineage>
</organism>
<accession>A0ABR1JQA1</accession>
<gene>
    <name evidence="1" type="ORF">VKT23_005439</name>
</gene>
<evidence type="ECO:0000313" key="1">
    <source>
        <dbReference type="EMBL" id="KAK7465462.1"/>
    </source>
</evidence>
<sequence length="64" mass="6806">MTSSPTTKGSQQAANRTLAQSWAALPASTRIRFSLAMCGVAIAGIYVSDYLEKSIPTDPQTESK</sequence>
<proteinExistence type="predicted"/>
<protein>
    <submittedName>
        <fullName evidence="1">Uncharacterized protein</fullName>
    </submittedName>
</protein>
<reference evidence="1 2" key="1">
    <citation type="submission" date="2024-01" db="EMBL/GenBank/DDBJ databases">
        <title>A draft genome for the cacao thread blight pathogen Marasmiellus scandens.</title>
        <authorList>
            <person name="Baruah I.K."/>
            <person name="Leung J."/>
            <person name="Bukari Y."/>
            <person name="Amoako-Attah I."/>
            <person name="Meinhardt L.W."/>
            <person name="Bailey B.A."/>
            <person name="Cohen S.P."/>
        </authorList>
    </citation>
    <scope>NUCLEOTIDE SEQUENCE [LARGE SCALE GENOMIC DNA]</scope>
    <source>
        <strain evidence="1 2">GH-19</strain>
    </source>
</reference>
<evidence type="ECO:0000313" key="2">
    <source>
        <dbReference type="Proteomes" id="UP001498398"/>
    </source>
</evidence>